<evidence type="ECO:0000313" key="2">
    <source>
        <dbReference type="Proteomes" id="UP001589607"/>
    </source>
</evidence>
<reference evidence="1 2" key="1">
    <citation type="submission" date="2024-09" db="EMBL/GenBank/DDBJ databases">
        <authorList>
            <person name="Sun Q."/>
            <person name="Mori K."/>
        </authorList>
    </citation>
    <scope>NUCLEOTIDE SEQUENCE [LARGE SCALE GENOMIC DNA]</scope>
    <source>
        <strain evidence="1 2">CECT 7955</strain>
    </source>
</reference>
<keyword evidence="2" id="KW-1185">Reference proteome</keyword>
<dbReference type="InterPro" id="IPR058238">
    <property type="entry name" value="Lant_leader_dom"/>
</dbReference>
<dbReference type="NCBIfam" id="NF038153">
    <property type="entry name" value="lant_leader_L1a"/>
    <property type="match status" value="1"/>
</dbReference>
<protein>
    <submittedName>
        <fullName evidence="1">Class I lanthipeptide</fullName>
    </submittedName>
</protein>
<gene>
    <name evidence="1" type="ORF">ACFFVF_07830</name>
</gene>
<comment type="caution">
    <text evidence="1">The sequence shown here is derived from an EMBL/GenBank/DDBJ whole genome shotgun (WGS) entry which is preliminary data.</text>
</comment>
<name>A0ABV5GM07_9FLAO</name>
<organism evidence="1 2">
    <name type="scientific">Flavobacterium jumunjinense</name>
    <dbReference type="NCBI Taxonomy" id="998845"/>
    <lineage>
        <taxon>Bacteria</taxon>
        <taxon>Pseudomonadati</taxon>
        <taxon>Bacteroidota</taxon>
        <taxon>Flavobacteriia</taxon>
        <taxon>Flavobacteriales</taxon>
        <taxon>Flavobacteriaceae</taxon>
        <taxon>Flavobacterium</taxon>
    </lineage>
</organism>
<sequence>MKKIKLEGKLNLNKETVTRLNEAELKRVNGGTFMTLKGCNNGTKFCVTDTCQTVNFTCTIVLTQNCPTLICPTQDATACNSKCGDVYCP</sequence>
<accession>A0ABV5GM07</accession>
<dbReference type="RefSeq" id="WP_236455535.1">
    <property type="nucleotide sequence ID" value="NZ_CBCSGE010000002.1"/>
</dbReference>
<dbReference type="Proteomes" id="UP001589607">
    <property type="component" value="Unassembled WGS sequence"/>
</dbReference>
<evidence type="ECO:0000313" key="1">
    <source>
        <dbReference type="EMBL" id="MFB9096417.1"/>
    </source>
</evidence>
<dbReference type="EMBL" id="JBHMEY010000018">
    <property type="protein sequence ID" value="MFB9096417.1"/>
    <property type="molecule type" value="Genomic_DNA"/>
</dbReference>
<proteinExistence type="predicted"/>